<dbReference type="RefSeq" id="WP_012321466.1">
    <property type="nucleotide sequence ID" value="NZ_BJXP01000017.1"/>
</dbReference>
<dbReference type="Gene3D" id="3.40.50.2000">
    <property type="entry name" value="Glycogen Phosphorylase B"/>
    <property type="match status" value="2"/>
</dbReference>
<organism evidence="2 3">
    <name type="scientific">Methylobacterium radiotolerans</name>
    <dbReference type="NCBI Taxonomy" id="31998"/>
    <lineage>
        <taxon>Bacteria</taxon>
        <taxon>Pseudomonadati</taxon>
        <taxon>Pseudomonadota</taxon>
        <taxon>Alphaproteobacteria</taxon>
        <taxon>Hyphomicrobiales</taxon>
        <taxon>Methylobacteriaceae</taxon>
        <taxon>Methylobacterium</taxon>
    </lineage>
</organism>
<dbReference type="InterPro" id="IPR001296">
    <property type="entry name" value="Glyco_trans_1"/>
</dbReference>
<comment type="caution">
    <text evidence="2">The sequence shown here is derived from an EMBL/GenBank/DDBJ whole genome shotgun (WGS) entry which is preliminary data.</text>
</comment>
<evidence type="ECO:0000313" key="3">
    <source>
        <dbReference type="Proteomes" id="UP001549119"/>
    </source>
</evidence>
<protein>
    <submittedName>
        <fullName evidence="2">Glycosyltransferase involved in cell wall biosynthesis</fullName>
    </submittedName>
</protein>
<proteinExistence type="predicted"/>
<evidence type="ECO:0000259" key="1">
    <source>
        <dbReference type="Pfam" id="PF00534"/>
    </source>
</evidence>
<dbReference type="GeneID" id="6140614"/>
<accession>A0ABV2NGH7</accession>
<reference evidence="2 3" key="1">
    <citation type="submission" date="2024-06" db="EMBL/GenBank/DDBJ databases">
        <title>Genomics of switchgrass bacterial isolates.</title>
        <authorList>
            <person name="Shade A."/>
        </authorList>
    </citation>
    <scope>NUCLEOTIDE SEQUENCE [LARGE SCALE GENOMIC DNA]</scope>
    <source>
        <strain evidence="2 3">PvP084</strain>
    </source>
</reference>
<dbReference type="EMBL" id="JBEPNW010000002">
    <property type="protein sequence ID" value="MET3865607.1"/>
    <property type="molecule type" value="Genomic_DNA"/>
</dbReference>
<sequence>MPAGNREKFQILYLQPGTSVFAGIERVVDTIGAELAATCGTEFAIDVLRVTQHENYPAEPRHYRSIFRPVTSRLHLMRIFRDVSKGGRYDLIIVPQIEPTVVFWLARVGIPQRITMHLHGNPRRESGSLKSKIKFFFLKYYVLPRITSVFGTSPRQLRAFEADFKCRRPMYWVPNPVRHFEAPGEDIRPDPAVITFVNVGRYAFQKGQDLLIRAFARVYERRRNVRLNLVGHGSGKAALAEQIRALDLSDAVRLIHYPDDPQRALFVSDVFVATSRWEGWSLAICEALRCGLPVISTDCEFGPSDILVDQRLGRLVAPDDEDGLVRAMEYYCDNIEPERSFSDFRKDYIDQYSAEKVVHIHADAIRQSAC</sequence>
<name>A0ABV2NGH7_9HYPH</name>
<evidence type="ECO:0000313" key="2">
    <source>
        <dbReference type="EMBL" id="MET3865607.1"/>
    </source>
</evidence>
<dbReference type="PANTHER" id="PTHR12526:SF630">
    <property type="entry name" value="GLYCOSYLTRANSFERASE"/>
    <property type="match status" value="1"/>
</dbReference>
<gene>
    <name evidence="2" type="ORF">ABIC20_002916</name>
</gene>
<keyword evidence="3" id="KW-1185">Reference proteome</keyword>
<dbReference type="PANTHER" id="PTHR12526">
    <property type="entry name" value="GLYCOSYLTRANSFERASE"/>
    <property type="match status" value="1"/>
</dbReference>
<feature type="domain" description="Glycosyl transferase family 1" evidence="1">
    <location>
        <begin position="195"/>
        <end position="340"/>
    </location>
</feature>
<dbReference type="Proteomes" id="UP001549119">
    <property type="component" value="Unassembled WGS sequence"/>
</dbReference>
<dbReference type="Pfam" id="PF00534">
    <property type="entry name" value="Glycos_transf_1"/>
    <property type="match status" value="1"/>
</dbReference>
<dbReference type="SUPFAM" id="SSF53756">
    <property type="entry name" value="UDP-Glycosyltransferase/glycogen phosphorylase"/>
    <property type="match status" value="1"/>
</dbReference>